<protein>
    <submittedName>
        <fullName evidence="1">Uncharacterized protein</fullName>
    </submittedName>
</protein>
<gene>
    <name evidence="1" type="ORF">TNCT_385531</name>
</gene>
<evidence type="ECO:0000313" key="2">
    <source>
        <dbReference type="Proteomes" id="UP000887116"/>
    </source>
</evidence>
<reference evidence="1" key="1">
    <citation type="submission" date="2020-07" db="EMBL/GenBank/DDBJ databases">
        <title>Multicomponent nature underlies the extraordinary mechanical properties of spider dragline silk.</title>
        <authorList>
            <person name="Kono N."/>
            <person name="Nakamura H."/>
            <person name="Mori M."/>
            <person name="Yoshida Y."/>
            <person name="Ohtoshi R."/>
            <person name="Malay A.D."/>
            <person name="Moran D.A.P."/>
            <person name="Tomita M."/>
            <person name="Numata K."/>
            <person name="Arakawa K."/>
        </authorList>
    </citation>
    <scope>NUCLEOTIDE SEQUENCE</scope>
</reference>
<organism evidence="1 2">
    <name type="scientific">Trichonephila clavata</name>
    <name type="common">Joro spider</name>
    <name type="synonym">Nephila clavata</name>
    <dbReference type="NCBI Taxonomy" id="2740835"/>
    <lineage>
        <taxon>Eukaryota</taxon>
        <taxon>Metazoa</taxon>
        <taxon>Ecdysozoa</taxon>
        <taxon>Arthropoda</taxon>
        <taxon>Chelicerata</taxon>
        <taxon>Arachnida</taxon>
        <taxon>Araneae</taxon>
        <taxon>Araneomorphae</taxon>
        <taxon>Entelegynae</taxon>
        <taxon>Araneoidea</taxon>
        <taxon>Nephilidae</taxon>
        <taxon>Trichonephila</taxon>
    </lineage>
</organism>
<accession>A0A8X6HYJ5</accession>
<sequence length="87" mass="9390">MWGLNPNQNISSVPPRNTHGLEEWSCGVRVSELDSLGLGVRSNGGVFMCSVSNLGSGAVYNSLTESVFHFSLVQIQNIFLSNEMSKG</sequence>
<proteinExistence type="predicted"/>
<name>A0A8X6HYJ5_TRICU</name>
<keyword evidence="2" id="KW-1185">Reference proteome</keyword>
<dbReference type="EMBL" id="BMAO01039558">
    <property type="protein sequence ID" value="GFR32312.1"/>
    <property type="molecule type" value="Genomic_DNA"/>
</dbReference>
<evidence type="ECO:0000313" key="1">
    <source>
        <dbReference type="EMBL" id="GFR32312.1"/>
    </source>
</evidence>
<dbReference type="AlphaFoldDB" id="A0A8X6HYJ5"/>
<dbReference type="Proteomes" id="UP000887116">
    <property type="component" value="Unassembled WGS sequence"/>
</dbReference>
<comment type="caution">
    <text evidence="1">The sequence shown here is derived from an EMBL/GenBank/DDBJ whole genome shotgun (WGS) entry which is preliminary data.</text>
</comment>